<keyword evidence="7 12" id="KW-0418">Kinase</keyword>
<keyword evidence="15" id="KW-1185">Reference proteome</keyword>
<evidence type="ECO:0000313" key="15">
    <source>
        <dbReference type="Proteomes" id="UP001589894"/>
    </source>
</evidence>
<comment type="function">
    <text evidence="12">Catalyzes the phosphorylation of ribose at O-5 in a reaction requiring ATP and magnesium. The resulting D-ribose-5-phosphate can then be used either for sythesis of nucleotides, histidine, and tryptophan, or as a component of the pentose phosphate pathway.</text>
</comment>
<evidence type="ECO:0000256" key="7">
    <source>
        <dbReference type="ARBA" id="ARBA00022777"/>
    </source>
</evidence>
<dbReference type="InterPro" id="IPR002173">
    <property type="entry name" value="Carboh/pur_kinase_PfkB_CS"/>
</dbReference>
<dbReference type="HAMAP" id="MF_01987">
    <property type="entry name" value="Ribokinase"/>
    <property type="match status" value="1"/>
</dbReference>
<keyword evidence="5 12" id="KW-0479">Metal-binding</keyword>
<dbReference type="PROSITE" id="PS00584">
    <property type="entry name" value="PFKB_KINASES_2"/>
    <property type="match status" value="1"/>
</dbReference>
<feature type="binding site" evidence="12">
    <location>
        <begin position="212"/>
        <end position="217"/>
    </location>
    <ligand>
        <name>ATP</name>
        <dbReference type="ChEBI" id="CHEBI:30616"/>
    </ligand>
</feature>
<comment type="pathway">
    <text evidence="12">Carbohydrate metabolism; D-ribose degradation; D-ribose 5-phosphate from beta-D-ribopyranose: step 2/2.</text>
</comment>
<comment type="caution">
    <text evidence="12">Lacks conserved residue(s) required for the propagation of feature annotation.</text>
</comment>
<dbReference type="SUPFAM" id="SSF53613">
    <property type="entry name" value="Ribokinase-like"/>
    <property type="match status" value="1"/>
</dbReference>
<comment type="subcellular location">
    <subcellularLocation>
        <location evidence="12">Cytoplasm</location>
    </subcellularLocation>
</comment>
<sequence>MRQARIAVLGSANMDLVATAPAFPRPGETVLGSDFVMLPGGKGANQATAAARAGGAATLLGAVGSDSFGVTLTARLRASGVDTSRLRVVYGTSGVALITVTTAGENAIVVTPGANAAFTALSPDELAIIEGADVLVAQLEIPLETVLAAATAARGAGVRVILNAAPATELPAELTALVDLLVVNEREAAAISGHGREDPAALLSAVPRALLTAGADGAWYAARDEPVRRIPPVRVDPIDTTGAGDAFTGALAVAWAEGRDPVDAAHWAAAAGAACARRLGTSVAMPDRAEIDALYRPPGTP</sequence>
<feature type="binding site" evidence="12">
    <location>
        <begin position="41"/>
        <end position="45"/>
    </location>
    <ligand>
        <name>substrate</name>
    </ligand>
</feature>
<comment type="subunit">
    <text evidence="12">Homodimer.</text>
</comment>
<feature type="binding site" evidence="12">
    <location>
        <position position="275"/>
    </location>
    <ligand>
        <name>K(+)</name>
        <dbReference type="ChEBI" id="CHEBI:29103"/>
    </ligand>
</feature>
<dbReference type="GO" id="GO:0004747">
    <property type="term" value="F:ribokinase activity"/>
    <property type="evidence" value="ECO:0007669"/>
    <property type="project" value="UniProtKB-EC"/>
</dbReference>
<evidence type="ECO:0000256" key="9">
    <source>
        <dbReference type="ARBA" id="ARBA00022842"/>
    </source>
</evidence>
<dbReference type="InterPro" id="IPR011611">
    <property type="entry name" value="PfkB_dom"/>
</dbReference>
<evidence type="ECO:0000256" key="6">
    <source>
        <dbReference type="ARBA" id="ARBA00022741"/>
    </source>
</evidence>
<dbReference type="InterPro" id="IPR029056">
    <property type="entry name" value="Ribokinase-like"/>
</dbReference>
<evidence type="ECO:0000259" key="13">
    <source>
        <dbReference type="Pfam" id="PF00294"/>
    </source>
</evidence>
<evidence type="ECO:0000256" key="10">
    <source>
        <dbReference type="ARBA" id="ARBA00022958"/>
    </source>
</evidence>
<feature type="binding site" evidence="12">
    <location>
        <position position="280"/>
    </location>
    <ligand>
        <name>K(+)</name>
        <dbReference type="ChEBI" id="CHEBI:29103"/>
    </ligand>
</feature>
<feature type="binding site" evidence="12">
    <location>
        <position position="140"/>
    </location>
    <ligand>
        <name>substrate</name>
    </ligand>
</feature>
<dbReference type="Pfam" id="PF00294">
    <property type="entry name" value="PfkB"/>
    <property type="match status" value="1"/>
</dbReference>
<keyword evidence="12" id="KW-0963">Cytoplasm</keyword>
<dbReference type="PANTHER" id="PTHR10584">
    <property type="entry name" value="SUGAR KINASE"/>
    <property type="match status" value="1"/>
</dbReference>
<keyword evidence="8 12" id="KW-0067">ATP-binding</keyword>
<dbReference type="CDD" id="cd01174">
    <property type="entry name" value="ribokinase"/>
    <property type="match status" value="1"/>
</dbReference>
<evidence type="ECO:0000256" key="11">
    <source>
        <dbReference type="ARBA" id="ARBA00023277"/>
    </source>
</evidence>
<proteinExistence type="inferred from homology"/>
<reference evidence="14 15" key="1">
    <citation type="submission" date="2024-09" db="EMBL/GenBank/DDBJ databases">
        <authorList>
            <person name="Sun Q."/>
            <person name="Mori K."/>
        </authorList>
    </citation>
    <scope>NUCLEOTIDE SEQUENCE [LARGE SCALE GENOMIC DNA]</scope>
    <source>
        <strain evidence="14 15">TBRC 2205</strain>
    </source>
</reference>
<comment type="cofactor">
    <cofactor evidence="12">
        <name>Mg(2+)</name>
        <dbReference type="ChEBI" id="CHEBI:18420"/>
    </cofactor>
    <text evidence="12">Requires a divalent cation, most likely magnesium in vivo, as an electrophilic catalyst to aid phosphoryl group transfer. It is the chelate of the metal and the nucleotide that is the actual substrate.</text>
</comment>
<dbReference type="EMBL" id="JBHLUE010000004">
    <property type="protein sequence ID" value="MFC0564012.1"/>
    <property type="molecule type" value="Genomic_DNA"/>
</dbReference>
<dbReference type="EC" id="2.7.1.15" evidence="2 12"/>
<feature type="domain" description="Carbohydrate kinase PfkB" evidence="13">
    <location>
        <begin position="4"/>
        <end position="287"/>
    </location>
</feature>
<comment type="catalytic activity">
    <reaction evidence="12">
        <text>D-ribose + ATP = D-ribose 5-phosphate + ADP + H(+)</text>
        <dbReference type="Rhea" id="RHEA:13697"/>
        <dbReference type="ChEBI" id="CHEBI:15378"/>
        <dbReference type="ChEBI" id="CHEBI:30616"/>
        <dbReference type="ChEBI" id="CHEBI:47013"/>
        <dbReference type="ChEBI" id="CHEBI:78346"/>
        <dbReference type="ChEBI" id="CHEBI:456216"/>
        <dbReference type="EC" id="2.7.1.15"/>
    </reaction>
</comment>
<feature type="active site" description="Proton acceptor" evidence="12">
    <location>
        <position position="245"/>
    </location>
</feature>
<keyword evidence="6 12" id="KW-0547">Nucleotide-binding</keyword>
<comment type="similarity">
    <text evidence="12">Belongs to the carbohydrate kinase PfkB family. Ribokinase subfamily.</text>
</comment>
<evidence type="ECO:0000256" key="1">
    <source>
        <dbReference type="ARBA" id="ARBA00005380"/>
    </source>
</evidence>
<feature type="binding site" evidence="12">
    <location>
        <position position="239"/>
    </location>
    <ligand>
        <name>K(+)</name>
        <dbReference type="ChEBI" id="CHEBI:29103"/>
    </ligand>
</feature>
<organism evidence="14 15">
    <name type="scientific">Plantactinospora siamensis</name>
    <dbReference type="NCBI Taxonomy" id="555372"/>
    <lineage>
        <taxon>Bacteria</taxon>
        <taxon>Bacillati</taxon>
        <taxon>Actinomycetota</taxon>
        <taxon>Actinomycetes</taxon>
        <taxon>Micromonosporales</taxon>
        <taxon>Micromonosporaceae</taxon>
        <taxon>Plantactinospora</taxon>
    </lineage>
</organism>
<protein>
    <recommendedName>
        <fullName evidence="3 12">Ribokinase</fullName>
        <shortName evidence="12">RK</shortName>
        <ecNumber evidence="2 12">2.7.1.15</ecNumber>
    </recommendedName>
</protein>
<comment type="similarity">
    <text evidence="1">Belongs to the carbohydrate kinase pfkB family.</text>
</comment>
<name>A0ABV6NTD3_9ACTN</name>
<dbReference type="InterPro" id="IPR011877">
    <property type="entry name" value="Ribokinase"/>
</dbReference>
<feature type="binding site" evidence="12">
    <location>
        <begin position="13"/>
        <end position="15"/>
    </location>
    <ligand>
        <name>substrate</name>
    </ligand>
</feature>
<dbReference type="Proteomes" id="UP001589894">
    <property type="component" value="Unassembled WGS sequence"/>
</dbReference>
<evidence type="ECO:0000256" key="3">
    <source>
        <dbReference type="ARBA" id="ARBA00016943"/>
    </source>
</evidence>
<gene>
    <name evidence="12" type="primary">rbsK</name>
    <name evidence="14" type="ORF">ACFFHU_07505</name>
</gene>
<comment type="activity regulation">
    <text evidence="12">Activated by a monovalent cation that binds near, but not in, the active site. The most likely occupant of the site in vivo is potassium. Ion binding induces a conformational change that may alter substrate affinity.</text>
</comment>
<evidence type="ECO:0000256" key="5">
    <source>
        <dbReference type="ARBA" id="ARBA00022723"/>
    </source>
</evidence>
<dbReference type="InterPro" id="IPR002139">
    <property type="entry name" value="Ribo/fructo_kinase"/>
</dbReference>
<accession>A0ABV6NTD3</accession>
<evidence type="ECO:0000256" key="4">
    <source>
        <dbReference type="ARBA" id="ARBA00022679"/>
    </source>
</evidence>
<evidence type="ECO:0000256" key="2">
    <source>
        <dbReference type="ARBA" id="ARBA00012035"/>
    </source>
</evidence>
<keyword evidence="4 12" id="KW-0808">Transferase</keyword>
<comment type="caution">
    <text evidence="14">The sequence shown here is derived from an EMBL/GenBank/DDBJ whole genome shotgun (WGS) entry which is preliminary data.</text>
</comment>
<feature type="binding site" evidence="12">
    <location>
        <position position="241"/>
    </location>
    <ligand>
        <name>K(+)</name>
        <dbReference type="ChEBI" id="CHEBI:29103"/>
    </ligand>
</feature>
<dbReference type="RefSeq" id="WP_377336952.1">
    <property type="nucleotide sequence ID" value="NZ_JBHLUE010000004.1"/>
</dbReference>
<evidence type="ECO:0000256" key="8">
    <source>
        <dbReference type="ARBA" id="ARBA00022840"/>
    </source>
</evidence>
<feature type="binding site" evidence="12">
    <location>
        <begin position="244"/>
        <end position="245"/>
    </location>
    <ligand>
        <name>ATP</name>
        <dbReference type="ChEBI" id="CHEBI:30616"/>
    </ligand>
</feature>
<feature type="binding site" evidence="12">
    <location>
        <position position="278"/>
    </location>
    <ligand>
        <name>K(+)</name>
        <dbReference type="ChEBI" id="CHEBI:29103"/>
    </ligand>
</feature>
<feature type="binding site" evidence="12">
    <location>
        <position position="184"/>
    </location>
    <ligand>
        <name>ATP</name>
        <dbReference type="ChEBI" id="CHEBI:30616"/>
    </ligand>
</feature>
<keyword evidence="9 12" id="KW-0460">Magnesium</keyword>
<evidence type="ECO:0000256" key="12">
    <source>
        <dbReference type="HAMAP-Rule" id="MF_01987"/>
    </source>
</evidence>
<dbReference type="PANTHER" id="PTHR10584:SF166">
    <property type="entry name" value="RIBOKINASE"/>
    <property type="match status" value="1"/>
</dbReference>
<feature type="binding site" evidence="12">
    <location>
        <position position="245"/>
    </location>
    <ligand>
        <name>substrate</name>
    </ligand>
</feature>
<dbReference type="Gene3D" id="3.40.1190.20">
    <property type="match status" value="1"/>
</dbReference>
<keyword evidence="10 12" id="KW-0630">Potassium</keyword>
<dbReference type="PRINTS" id="PR00990">
    <property type="entry name" value="RIBOKINASE"/>
</dbReference>
<keyword evidence="11 12" id="KW-0119">Carbohydrate metabolism</keyword>
<evidence type="ECO:0000313" key="14">
    <source>
        <dbReference type="EMBL" id="MFC0564012.1"/>
    </source>
</evidence>